<feature type="region of interest" description="Disordered" evidence="2">
    <location>
        <begin position="354"/>
        <end position="434"/>
    </location>
</feature>
<feature type="compositionally biased region" description="Low complexity" evidence="2">
    <location>
        <begin position="501"/>
        <end position="525"/>
    </location>
</feature>
<feature type="region of interest" description="Disordered" evidence="2">
    <location>
        <begin position="472"/>
        <end position="525"/>
    </location>
</feature>
<evidence type="ECO:0000256" key="3">
    <source>
        <dbReference type="SAM" id="Phobius"/>
    </source>
</evidence>
<dbReference type="KEGG" id="mfy:HH212_01420"/>
<sequence>MLHRSRRPSRLAIALCLAGAVGAAHLPAHAAELGDARVLSHIGQQLVADIDLSMIEDPGTAVTVRLASPEVYGGAGIAMPPVLSSLNLSVMRRDGRQVLHVTSLRPVDADHLHLYLELGDKGQRTVRLATLWLTPDPHPAPAAAPVSAPAVVVPAPPLAPSPAPASAAVPSRAAAPVRMAPPAIAAPLPAAAPASGAPAAVAPATPAPVPALAAARRGPKALPPEGIAPPPRMHRIVPPIVAGKPLAALHAGHEAPSCARAADEAQLCTALGAKNAALREQLGKLEDKVKGLQAALGVTPGAAAAAAPAVEAAGGKAPAGAAAGAAPAVPPKTAAAPAGRNAAADVAANIAGAAREGAAHTPQPDASVSVSPPAAAKAAADAHPDAHPATEQGADAKPAGDAKTAPLPPPARPAAPKPISSIKTLVPHKPKRPLQEEGAPWGWIAAGATLLAAGAAVLAWRRLARSRRAAGAAGAPGTAGAATTAAPGAPGLLDKLKARFARPSSQAAQPAAASGNPARAEPTPE</sequence>
<accession>A0A7Z2VTE5</accession>
<keyword evidence="3" id="KW-0472">Membrane</keyword>
<feature type="compositionally biased region" description="Pro residues" evidence="2">
    <location>
        <begin position="406"/>
        <end position="416"/>
    </location>
</feature>
<feature type="transmembrane region" description="Helical" evidence="3">
    <location>
        <begin position="441"/>
        <end position="460"/>
    </location>
</feature>
<keyword evidence="3" id="KW-0812">Transmembrane</keyword>
<feature type="compositionally biased region" description="Low complexity" evidence="2">
    <location>
        <begin position="364"/>
        <end position="379"/>
    </location>
</feature>
<organism evidence="6 7">
    <name type="scientific">Massilia forsythiae</name>
    <dbReference type="NCBI Taxonomy" id="2728020"/>
    <lineage>
        <taxon>Bacteria</taxon>
        <taxon>Pseudomonadati</taxon>
        <taxon>Pseudomonadota</taxon>
        <taxon>Betaproteobacteria</taxon>
        <taxon>Burkholderiales</taxon>
        <taxon>Oxalobacteraceae</taxon>
        <taxon>Telluria group</taxon>
        <taxon>Massilia</taxon>
    </lineage>
</organism>
<dbReference type="InterPro" id="IPR057840">
    <property type="entry name" value="FimV_N"/>
</dbReference>
<keyword evidence="3" id="KW-1133">Transmembrane helix</keyword>
<feature type="coiled-coil region" evidence="1">
    <location>
        <begin position="268"/>
        <end position="295"/>
    </location>
</feature>
<proteinExistence type="predicted"/>
<feature type="compositionally biased region" description="Low complexity" evidence="2">
    <location>
        <begin position="472"/>
        <end position="493"/>
    </location>
</feature>
<evidence type="ECO:0000259" key="5">
    <source>
        <dbReference type="Pfam" id="PF25800"/>
    </source>
</evidence>
<protein>
    <recommendedName>
        <fullName evidence="5">FimV N-terminal domain-containing protein</fullName>
    </recommendedName>
</protein>
<dbReference type="RefSeq" id="WP_169433762.1">
    <property type="nucleotide sequence ID" value="NZ_CP051685.1"/>
</dbReference>
<feature type="signal peptide" evidence="4">
    <location>
        <begin position="1"/>
        <end position="30"/>
    </location>
</feature>
<name>A0A7Z2VTE5_9BURK</name>
<reference evidence="6 7" key="1">
    <citation type="submission" date="2020-04" db="EMBL/GenBank/DDBJ databases">
        <title>Genome sequencing of novel species.</title>
        <authorList>
            <person name="Heo J."/>
            <person name="Kim S.-J."/>
            <person name="Kim J.-S."/>
            <person name="Hong S.-B."/>
            <person name="Kwon S.-W."/>
        </authorList>
    </citation>
    <scope>NUCLEOTIDE SEQUENCE [LARGE SCALE GENOMIC DNA]</scope>
    <source>
        <strain evidence="6 7">GN2-R2</strain>
    </source>
</reference>
<dbReference type="EMBL" id="CP051685">
    <property type="protein sequence ID" value="QJD98865.1"/>
    <property type="molecule type" value="Genomic_DNA"/>
</dbReference>
<keyword evidence="7" id="KW-1185">Reference proteome</keyword>
<feature type="chain" id="PRO_5030733165" description="FimV N-terminal domain-containing protein" evidence="4">
    <location>
        <begin position="31"/>
        <end position="525"/>
    </location>
</feature>
<dbReference type="Pfam" id="PF25800">
    <property type="entry name" value="FimV_N"/>
    <property type="match status" value="1"/>
</dbReference>
<dbReference type="Proteomes" id="UP000502415">
    <property type="component" value="Chromosome"/>
</dbReference>
<dbReference type="AlphaFoldDB" id="A0A7Z2VTE5"/>
<gene>
    <name evidence="6" type="ORF">HH212_01420</name>
</gene>
<keyword evidence="4" id="KW-0732">Signal</keyword>
<evidence type="ECO:0000256" key="4">
    <source>
        <dbReference type="SAM" id="SignalP"/>
    </source>
</evidence>
<evidence type="ECO:0000313" key="6">
    <source>
        <dbReference type="EMBL" id="QJD98865.1"/>
    </source>
</evidence>
<evidence type="ECO:0000256" key="1">
    <source>
        <dbReference type="SAM" id="Coils"/>
    </source>
</evidence>
<feature type="domain" description="FimV N-terminal" evidence="5">
    <location>
        <begin position="32"/>
        <end position="135"/>
    </location>
</feature>
<evidence type="ECO:0000256" key="2">
    <source>
        <dbReference type="SAM" id="MobiDB-lite"/>
    </source>
</evidence>
<keyword evidence="1" id="KW-0175">Coiled coil</keyword>
<evidence type="ECO:0000313" key="7">
    <source>
        <dbReference type="Proteomes" id="UP000502415"/>
    </source>
</evidence>